<dbReference type="Proteomes" id="UP001497680">
    <property type="component" value="Unassembled WGS sequence"/>
</dbReference>
<name>A0ACC0DC77_9PEZI</name>
<keyword evidence="2" id="KW-1185">Reference proteome</keyword>
<comment type="caution">
    <text evidence="1">The sequence shown here is derived from an EMBL/GenBank/DDBJ whole genome shotgun (WGS) entry which is preliminary data.</text>
</comment>
<dbReference type="EMBL" id="MU394291">
    <property type="protein sequence ID" value="KAI6090362.1"/>
    <property type="molecule type" value="Genomic_DNA"/>
</dbReference>
<proteinExistence type="predicted"/>
<protein>
    <submittedName>
        <fullName evidence="1">Uncharacterized protein</fullName>
    </submittedName>
</protein>
<sequence>MDMENPRNKDKAAWAQVQKARSGVVSKMNNLKKERTRGGENTTVGFQEVETALAGLRLHCMDLIFYDIEYAATKNVETLLWQAHSALNVEYRRTMGELSHSQVVVRRRVERQYKNFLRISELFYSVYISKLHERFHIPELQHIAQGTDIQLTATTDSDSTTEPKLSAIALESCQLTLVHLGDLARYRFQMSDKNSGRPSDKPIHPSFDKALEYYGLANALNPNDGFAHHQMAILCQLRHEHLDIVYHFHRSFCVEKPHQLGMVNLEREFVGLENALAPRRGHAQNPCDAMVTWFLRLHAFFFQGEEFSQQSELETEVLHRIGQAVKSESNEVLLRKMILINIAAYDLALEKVNKAWTMAGSRSAQFLLRFNIRTVLVFLRLLKTGLLDESATFDAPDNGSRGTGDVESPRCFSKLLMNIIPLARIYISWVYVFRADAKNYREHLEPYISEVYQLVAETLTLLNATISNASVTTISSKYLLPEDAEMLGLRPFNNEHLPLFFQPDGLSPTSTNKARKPRQRAFGQRYQPHTETVWRIRDMVYCGILLVKDTTYPFALTLTDYNGGYIECWSFTDDAILRIGGDEAVIPRMLNRLKFGGTENGVEMPTKSQSRQRLSRSDGAVVGSPSLVSPDLSSLPSAGASQHSTNANHTDPEPERQLDKGQSATKQIPDPDLNRDEQMIDMVNKLVDLDQGDPDQHSRSQSSQTHGDTSYGMNTTMANDIFGGLNVDPAQPSPKFKAKAIPTLSWDYFYPPAPPRGSSQGSNIKSTPNGDYVPRSVQDQSDDGVDSSLYLNDLMTTRHSLTEGTRRQVSGAFQGVSNQRHHRSTSSRDSLEVSRNAVLDSITSSLRAQHGLAPNQPQPSKFMNPTSNNAFRSTPATSASPYFPETSSPQLYNVGKVTTPNYMERSASQRTTDSFPQGIHATAGSSMRPGQNGGSQSRLSGILRDSSPDEDDGMELPALGSQGQTRARNACRNVAPGPPVPQPHSPWPQEFANSEPLTFSHPSSLYGGTPAPAKGHNNNMLFSNGNYYNATTPFGRLGPDYSSRDDPTSFRNQLQSFVGDSTFDSYDKMALESAFLEDNGKPAKK</sequence>
<gene>
    <name evidence="1" type="ORF">F4821DRAFT_29426</name>
</gene>
<reference evidence="1 2" key="1">
    <citation type="journal article" date="2022" name="New Phytol.">
        <title>Ecological generalism drives hyperdiversity of secondary metabolite gene clusters in xylarialean endophytes.</title>
        <authorList>
            <person name="Franco M.E.E."/>
            <person name="Wisecaver J.H."/>
            <person name="Arnold A.E."/>
            <person name="Ju Y.M."/>
            <person name="Slot J.C."/>
            <person name="Ahrendt S."/>
            <person name="Moore L.P."/>
            <person name="Eastman K.E."/>
            <person name="Scott K."/>
            <person name="Konkel Z."/>
            <person name="Mondo S.J."/>
            <person name="Kuo A."/>
            <person name="Hayes R.D."/>
            <person name="Haridas S."/>
            <person name="Andreopoulos B."/>
            <person name="Riley R."/>
            <person name="LaButti K."/>
            <person name="Pangilinan J."/>
            <person name="Lipzen A."/>
            <person name="Amirebrahimi M."/>
            <person name="Yan J."/>
            <person name="Adam C."/>
            <person name="Keymanesh K."/>
            <person name="Ng V."/>
            <person name="Louie K."/>
            <person name="Northen T."/>
            <person name="Drula E."/>
            <person name="Henrissat B."/>
            <person name="Hsieh H.M."/>
            <person name="Youens-Clark K."/>
            <person name="Lutzoni F."/>
            <person name="Miadlikowska J."/>
            <person name="Eastwood D.C."/>
            <person name="Hamelin R.C."/>
            <person name="Grigoriev I.V."/>
            <person name="U'Ren J.M."/>
        </authorList>
    </citation>
    <scope>NUCLEOTIDE SEQUENCE [LARGE SCALE GENOMIC DNA]</scope>
    <source>
        <strain evidence="1 2">ER1909</strain>
    </source>
</reference>
<accession>A0ACC0DC77</accession>
<evidence type="ECO:0000313" key="2">
    <source>
        <dbReference type="Proteomes" id="UP001497680"/>
    </source>
</evidence>
<evidence type="ECO:0000313" key="1">
    <source>
        <dbReference type="EMBL" id="KAI6090362.1"/>
    </source>
</evidence>
<organism evidence="1 2">
    <name type="scientific">Hypoxylon rubiginosum</name>
    <dbReference type="NCBI Taxonomy" id="110542"/>
    <lineage>
        <taxon>Eukaryota</taxon>
        <taxon>Fungi</taxon>
        <taxon>Dikarya</taxon>
        <taxon>Ascomycota</taxon>
        <taxon>Pezizomycotina</taxon>
        <taxon>Sordariomycetes</taxon>
        <taxon>Xylariomycetidae</taxon>
        <taxon>Xylariales</taxon>
        <taxon>Hypoxylaceae</taxon>
        <taxon>Hypoxylon</taxon>
    </lineage>
</organism>